<dbReference type="Gramene" id="ESR41979">
    <property type="protein sequence ID" value="ESR41979"/>
    <property type="gene ID" value="CICLE_v10013779mg"/>
</dbReference>
<protein>
    <submittedName>
        <fullName evidence="2">Uncharacterized protein</fullName>
    </submittedName>
</protein>
<keyword evidence="3" id="KW-1185">Reference proteome</keyword>
<dbReference type="AlphaFoldDB" id="V4UR18"/>
<reference evidence="2 3" key="1">
    <citation type="submission" date="2013-10" db="EMBL/GenBank/DDBJ databases">
        <authorList>
            <consortium name="International Citrus Genome Consortium"/>
            <person name="Jenkins J."/>
            <person name="Schmutz J."/>
            <person name="Prochnik S."/>
            <person name="Rokhsar D."/>
            <person name="Gmitter F."/>
            <person name="Ollitrault P."/>
            <person name="Machado M."/>
            <person name="Talon M."/>
            <person name="Wincker P."/>
            <person name="Jaillon O."/>
            <person name="Morgante M."/>
        </authorList>
    </citation>
    <scope>NUCLEOTIDE SEQUENCE</scope>
    <source>
        <strain evidence="3">cv. Clemenules</strain>
    </source>
</reference>
<keyword evidence="1" id="KW-0472">Membrane</keyword>
<evidence type="ECO:0000313" key="3">
    <source>
        <dbReference type="Proteomes" id="UP000030687"/>
    </source>
</evidence>
<keyword evidence="1" id="KW-1133">Transmembrane helix</keyword>
<name>V4UR18_CITCL</name>
<gene>
    <name evidence="2" type="ORF">CICLE_v10013779mg</name>
</gene>
<evidence type="ECO:0000313" key="2">
    <source>
        <dbReference type="EMBL" id="ESR41979.1"/>
    </source>
</evidence>
<keyword evidence="1" id="KW-0812">Transmembrane</keyword>
<dbReference type="Proteomes" id="UP000030687">
    <property type="component" value="Unassembled WGS sequence"/>
</dbReference>
<dbReference type="EMBL" id="KI536861">
    <property type="protein sequence ID" value="ESR41979.1"/>
    <property type="molecule type" value="Genomic_DNA"/>
</dbReference>
<dbReference type="InParanoid" id="V4UR18"/>
<accession>V4UR18</accession>
<organism evidence="2 3">
    <name type="scientific">Citrus clementina</name>
    <name type="common">Clementine</name>
    <name type="synonym">Citrus deliciosa x Citrus sinensis</name>
    <dbReference type="NCBI Taxonomy" id="85681"/>
    <lineage>
        <taxon>Eukaryota</taxon>
        <taxon>Viridiplantae</taxon>
        <taxon>Streptophyta</taxon>
        <taxon>Embryophyta</taxon>
        <taxon>Tracheophyta</taxon>
        <taxon>Spermatophyta</taxon>
        <taxon>Magnoliopsida</taxon>
        <taxon>eudicotyledons</taxon>
        <taxon>Gunneridae</taxon>
        <taxon>Pentapetalae</taxon>
        <taxon>rosids</taxon>
        <taxon>malvids</taxon>
        <taxon>Sapindales</taxon>
        <taxon>Rutaceae</taxon>
        <taxon>Aurantioideae</taxon>
        <taxon>Citrus</taxon>
    </lineage>
</organism>
<proteinExistence type="predicted"/>
<feature type="transmembrane region" description="Helical" evidence="1">
    <location>
        <begin position="22"/>
        <end position="41"/>
    </location>
</feature>
<sequence length="87" mass="9542">MLASCYVCNCCVFASCLLNKHFLLDGLCLSTILTSWVVIAFDKAPESKFHALNKKDEFREVATTCETEIGPSITVGNIKGMVPNSRP</sequence>
<evidence type="ECO:0000256" key="1">
    <source>
        <dbReference type="SAM" id="Phobius"/>
    </source>
</evidence>
<dbReference type="KEGG" id="cic:CICLE_v10013779mg"/>